<dbReference type="InterPro" id="IPR036527">
    <property type="entry name" value="SCP2_sterol-bd_dom_sf"/>
</dbReference>
<keyword evidence="3" id="KW-0804">Transcription</keyword>
<dbReference type="GO" id="GO:0003677">
    <property type="term" value="F:DNA binding"/>
    <property type="evidence" value="ECO:0007669"/>
    <property type="project" value="UniProtKB-KW"/>
</dbReference>
<sequence length="223" mass="25560">MSSEFLCNRWTLLVLRELLLGSTSFNDIGRGVPRMSRTLLSSRLKELVEIGILAKQKSRKSTSSHYELTESGRALGPVVMSLAGWGQQWLEVEPSLKNFDTDVLMWDIRRNTKPFDELPDPFIVHFCLTDVPENESDYWLVFEKGHVDLCHIDESFKVDVELVVSVRKLTKVWMGWEDFSTAVADGSLVLQGPQQYTDIAEKWLGHSSVAHIKKHPPERRVNY</sequence>
<feature type="domain" description="HTH hxlR-type" evidence="4">
    <location>
        <begin position="1"/>
        <end position="94"/>
    </location>
</feature>
<dbReference type="PANTHER" id="PTHR33204">
    <property type="entry name" value="TRANSCRIPTIONAL REGULATOR, MARR FAMILY"/>
    <property type="match status" value="1"/>
</dbReference>
<evidence type="ECO:0000256" key="1">
    <source>
        <dbReference type="ARBA" id="ARBA00023015"/>
    </source>
</evidence>
<keyword evidence="1" id="KW-0805">Transcription regulation</keyword>
<protein>
    <submittedName>
        <fullName evidence="5">ArsR family transcriptional regulator</fullName>
    </submittedName>
</protein>
<comment type="caution">
    <text evidence="5">The sequence shown here is derived from an EMBL/GenBank/DDBJ whole genome shotgun (WGS) entry which is preliminary data.</text>
</comment>
<proteinExistence type="predicted"/>
<keyword evidence="6" id="KW-1185">Reference proteome</keyword>
<dbReference type="PROSITE" id="PS51118">
    <property type="entry name" value="HTH_HXLR"/>
    <property type="match status" value="1"/>
</dbReference>
<evidence type="ECO:0000256" key="3">
    <source>
        <dbReference type="ARBA" id="ARBA00023163"/>
    </source>
</evidence>
<dbReference type="SUPFAM" id="SSF55718">
    <property type="entry name" value="SCP-like"/>
    <property type="match status" value="1"/>
</dbReference>
<evidence type="ECO:0000313" key="6">
    <source>
        <dbReference type="Proteomes" id="UP000229730"/>
    </source>
</evidence>
<dbReference type="PANTHER" id="PTHR33204:SF18">
    <property type="entry name" value="TRANSCRIPTIONAL REGULATORY PROTEIN"/>
    <property type="match status" value="1"/>
</dbReference>
<dbReference type="InterPro" id="IPR036388">
    <property type="entry name" value="WH-like_DNA-bd_sf"/>
</dbReference>
<dbReference type="Gene3D" id="1.10.10.10">
    <property type="entry name" value="Winged helix-like DNA-binding domain superfamily/Winged helix DNA-binding domain"/>
    <property type="match status" value="1"/>
</dbReference>
<evidence type="ECO:0000256" key="2">
    <source>
        <dbReference type="ARBA" id="ARBA00023125"/>
    </source>
</evidence>
<organism evidence="5 6">
    <name type="scientific">Paremcibacter congregatus</name>
    <dbReference type="NCBI Taxonomy" id="2043170"/>
    <lineage>
        <taxon>Bacteria</taxon>
        <taxon>Pseudomonadati</taxon>
        <taxon>Pseudomonadota</taxon>
        <taxon>Alphaproteobacteria</taxon>
        <taxon>Emcibacterales</taxon>
        <taxon>Emcibacteraceae</taxon>
        <taxon>Paremcibacter</taxon>
    </lineage>
</organism>
<evidence type="ECO:0000313" key="5">
    <source>
        <dbReference type="EMBL" id="PHZ86332.1"/>
    </source>
</evidence>
<dbReference type="OrthoDB" id="9782219at2"/>
<dbReference type="Proteomes" id="UP000229730">
    <property type="component" value="Unassembled WGS sequence"/>
</dbReference>
<dbReference type="InterPro" id="IPR036390">
    <property type="entry name" value="WH_DNA-bd_sf"/>
</dbReference>
<dbReference type="SUPFAM" id="SSF46785">
    <property type="entry name" value="Winged helix' DNA-binding domain"/>
    <property type="match status" value="1"/>
</dbReference>
<reference evidence="5 6" key="1">
    <citation type="submission" date="2017-10" db="EMBL/GenBank/DDBJ databases">
        <title>Frigbacter circumglobatus gen. nov. sp. nov., isolated from sediment cultured in situ.</title>
        <authorList>
            <person name="Zhao Z."/>
        </authorList>
    </citation>
    <scope>NUCLEOTIDE SEQUENCE [LARGE SCALE GENOMIC DNA]</scope>
    <source>
        <strain evidence="5 6">ZYL</strain>
    </source>
</reference>
<dbReference type="Pfam" id="PF01638">
    <property type="entry name" value="HxlR"/>
    <property type="match status" value="1"/>
</dbReference>
<dbReference type="InParanoid" id="A0A2G4YVE9"/>
<gene>
    <name evidence="5" type="ORF">CRD36_04240</name>
</gene>
<evidence type="ECO:0000259" key="4">
    <source>
        <dbReference type="PROSITE" id="PS51118"/>
    </source>
</evidence>
<accession>A0A2G4YVE9</accession>
<dbReference type="EMBL" id="PDEM01000009">
    <property type="protein sequence ID" value="PHZ86332.1"/>
    <property type="molecule type" value="Genomic_DNA"/>
</dbReference>
<keyword evidence="2" id="KW-0238">DNA-binding</keyword>
<dbReference type="AlphaFoldDB" id="A0A2G4YVE9"/>
<name>A0A2G4YVE9_9PROT</name>
<dbReference type="InterPro" id="IPR002577">
    <property type="entry name" value="HTH_HxlR"/>
</dbReference>